<evidence type="ECO:0008006" key="2">
    <source>
        <dbReference type="Google" id="ProtNLM"/>
    </source>
</evidence>
<organism evidence="1">
    <name type="scientific">marine metagenome</name>
    <dbReference type="NCBI Taxonomy" id="408172"/>
    <lineage>
        <taxon>unclassified sequences</taxon>
        <taxon>metagenomes</taxon>
        <taxon>ecological metagenomes</taxon>
    </lineage>
</organism>
<protein>
    <recommendedName>
        <fullName evidence="2">DUF3445 domain-containing protein</fullName>
    </recommendedName>
</protein>
<dbReference type="EMBL" id="UINC01005857">
    <property type="protein sequence ID" value="SVA23991.1"/>
    <property type="molecule type" value="Genomic_DNA"/>
</dbReference>
<gene>
    <name evidence="1" type="ORF">METZ01_LOCUS76845</name>
</gene>
<evidence type="ECO:0000313" key="1">
    <source>
        <dbReference type="EMBL" id="SVA23991.1"/>
    </source>
</evidence>
<dbReference type="Pfam" id="PF11927">
    <property type="entry name" value="HODM_asu-like"/>
    <property type="match status" value="1"/>
</dbReference>
<accession>A0A381U8E4</accession>
<reference evidence="1" key="1">
    <citation type="submission" date="2018-05" db="EMBL/GenBank/DDBJ databases">
        <authorList>
            <person name="Lanie J.A."/>
            <person name="Ng W.-L."/>
            <person name="Kazmierczak K.M."/>
            <person name="Andrzejewski T.M."/>
            <person name="Davidsen T.M."/>
            <person name="Wayne K.J."/>
            <person name="Tettelin H."/>
            <person name="Glass J.I."/>
            <person name="Rusch D."/>
            <person name="Podicherti R."/>
            <person name="Tsui H.-C.T."/>
            <person name="Winkler M.E."/>
        </authorList>
    </citation>
    <scope>NUCLEOTIDE SEQUENCE</scope>
</reference>
<proteinExistence type="predicted"/>
<sequence>MSSGQKNEKKISQNKTPHFPFEEPPFRLSMGLVKIPIEEWFEIFDLQEWEFQMEEKRRLLANHHGDIFMAAPSSLAASTEVLNLMLKHLPAIRPDLYSQNGDTIRLKPYSMFQEEVWFTNPKKNGMHPLDLAARLVQEDLIIMLPPDSKKDQTSTGWWLAAGSVAFPSRWCLKEKFGQPMDIIHAPVPFYKEQIQTTVNNFFNQMPCDEIYARRNWSLYDNSSLRHDGTGRPSKIASKTITSSNAGERLWLRVERQTLRKLKKTGAILFTIRIHLRQLKHIVNFDGIASRLSKALLALPPEMQAYKQTDVFADSAQAYLNKF</sequence>
<dbReference type="AlphaFoldDB" id="A0A381U8E4"/>
<name>A0A381U8E4_9ZZZZ</name>
<dbReference type="InterPro" id="IPR021848">
    <property type="entry name" value="HODM_asu-like"/>
</dbReference>